<name>A0A942EBI0_9HYPH</name>
<protein>
    <submittedName>
        <fullName evidence="2">Uncharacterized protein</fullName>
    </submittedName>
</protein>
<keyword evidence="1" id="KW-0472">Membrane</keyword>
<dbReference type="RefSeq" id="WP_212658813.1">
    <property type="nucleotide sequence ID" value="NZ_JAGXTP010000001.1"/>
</dbReference>
<evidence type="ECO:0000256" key="1">
    <source>
        <dbReference type="SAM" id="Phobius"/>
    </source>
</evidence>
<feature type="transmembrane region" description="Helical" evidence="1">
    <location>
        <begin position="7"/>
        <end position="28"/>
    </location>
</feature>
<organism evidence="2 3">
    <name type="scientific">Devosia litorisediminis</name>
    <dbReference type="NCBI Taxonomy" id="2829817"/>
    <lineage>
        <taxon>Bacteria</taxon>
        <taxon>Pseudomonadati</taxon>
        <taxon>Pseudomonadota</taxon>
        <taxon>Alphaproteobacteria</taxon>
        <taxon>Hyphomicrobiales</taxon>
        <taxon>Devosiaceae</taxon>
        <taxon>Devosia</taxon>
    </lineage>
</organism>
<keyword evidence="1" id="KW-0812">Transmembrane</keyword>
<keyword evidence="3" id="KW-1185">Reference proteome</keyword>
<evidence type="ECO:0000313" key="3">
    <source>
        <dbReference type="Proteomes" id="UP000678281"/>
    </source>
</evidence>
<keyword evidence="1" id="KW-1133">Transmembrane helix</keyword>
<feature type="transmembrane region" description="Helical" evidence="1">
    <location>
        <begin position="120"/>
        <end position="141"/>
    </location>
</feature>
<reference evidence="2" key="1">
    <citation type="submission" date="2021-04" db="EMBL/GenBank/DDBJ databases">
        <title>Devosia litorisediminis sp. nov., isolated from a sand dune.</title>
        <authorList>
            <person name="Park S."/>
            <person name="Yoon J.-H."/>
        </authorList>
    </citation>
    <scope>NUCLEOTIDE SEQUENCE</scope>
    <source>
        <strain evidence="2">BSSL-BM10</strain>
    </source>
</reference>
<accession>A0A942EBI0</accession>
<feature type="transmembrane region" description="Helical" evidence="1">
    <location>
        <begin position="40"/>
        <end position="61"/>
    </location>
</feature>
<dbReference type="EMBL" id="JAGXTP010000001">
    <property type="protein sequence ID" value="MBS3849329.1"/>
    <property type="molecule type" value="Genomic_DNA"/>
</dbReference>
<feature type="transmembrane region" description="Helical" evidence="1">
    <location>
        <begin position="88"/>
        <end position="108"/>
    </location>
</feature>
<sequence>MSLREKNAWIAVGITLAVWSYYFGAFWIEAFAGIVDGAEVLVRFLVCMGISLVVMIGLNVFAGVMSKKNLDAAPDEMERHIEARADRFGFRLLELLVPVGLIGGLLATDTIKAAYPADPGGAVALIFANGVLMAFVITELVRETTHIIAFRMSA</sequence>
<dbReference type="AlphaFoldDB" id="A0A942EBI0"/>
<dbReference type="Proteomes" id="UP000678281">
    <property type="component" value="Unassembled WGS sequence"/>
</dbReference>
<evidence type="ECO:0000313" key="2">
    <source>
        <dbReference type="EMBL" id="MBS3849329.1"/>
    </source>
</evidence>
<proteinExistence type="predicted"/>
<gene>
    <name evidence="2" type="ORF">KD146_11540</name>
</gene>
<comment type="caution">
    <text evidence="2">The sequence shown here is derived from an EMBL/GenBank/DDBJ whole genome shotgun (WGS) entry which is preliminary data.</text>
</comment>